<feature type="domain" description="Nuclear transport factor 2" evidence="9">
    <location>
        <begin position="295"/>
        <end position="333"/>
    </location>
</feature>
<evidence type="ECO:0000259" key="9">
    <source>
        <dbReference type="Pfam" id="PF22602"/>
    </source>
</evidence>
<dbReference type="InterPro" id="IPR035979">
    <property type="entry name" value="RBD_domain_sf"/>
</dbReference>
<dbReference type="InterPro" id="IPR002075">
    <property type="entry name" value="NTF2_dom"/>
</dbReference>
<name>A0A8D1MV35_PIG</name>
<dbReference type="InterPro" id="IPR057125">
    <property type="entry name" value="NXF1/2/3/5-like_LRR"/>
</dbReference>
<dbReference type="Pfam" id="PF24048">
    <property type="entry name" value="LRR_NXF1-5"/>
    <property type="match status" value="1"/>
</dbReference>
<dbReference type="PANTHER" id="PTHR10662">
    <property type="entry name" value="NUCLEAR RNA EXPORT FACTOR"/>
    <property type="match status" value="1"/>
</dbReference>
<keyword evidence="7" id="KW-0539">Nucleus</keyword>
<evidence type="ECO:0000259" key="10">
    <source>
        <dbReference type="Pfam" id="PF24048"/>
    </source>
</evidence>
<dbReference type="InterPro" id="IPR030217">
    <property type="entry name" value="NXF_fam"/>
</dbReference>
<dbReference type="Gene3D" id="3.10.450.50">
    <property type="match status" value="1"/>
</dbReference>
<evidence type="ECO:0000256" key="2">
    <source>
        <dbReference type="ARBA" id="ARBA00009285"/>
    </source>
</evidence>
<keyword evidence="4" id="KW-0433">Leucine-rich repeat</keyword>
<dbReference type="Pfam" id="PF09162">
    <property type="entry name" value="Tap-RNA_bind"/>
    <property type="match status" value="1"/>
</dbReference>
<evidence type="ECO:0000256" key="5">
    <source>
        <dbReference type="ARBA" id="ARBA00022737"/>
    </source>
</evidence>
<accession>A0A8D1MV35</accession>
<evidence type="ECO:0000313" key="11">
    <source>
        <dbReference type="Ensembl" id="ENSSSCP00050028223.1"/>
    </source>
</evidence>
<sequence>KGKNTQDRTLSSWFKVTIPHGRKYDKTWLVDSIQSRCSVPFTPVDFHCVKNQARFFVQDASTASALKDVSYEICDKDNRKVCVKGITCTSSWNRRTGQGLALTLHKRYNISQQALDLQRLRYDPDLTGHDIDIILNRRNCMSATLQVIKKNFPELLSLNLSSNKLYRLDGLSDIIQMVPTVKILNLSKNELKSAWELSKMKGLKLEELWLQGNPLCSTFPDQSTYVRLVRTTVTLPGDLLPLGDGQELLSPSIVDNDAPYVLKPCKVRKRIKQHLGYLQGRFYQLCHLKCLWIPGKVQLLKHTKGDIVTSLCVLPKTQHDLSSFVVDMWFQTVSVGFLPRAGPGSHWSCCWSLQWKASLGAVFVPSPEPSSLPLPPLPGECCVVGGNTHLSLGSGWDCGGADLRFSPYCGNPSP</sequence>
<evidence type="ECO:0000256" key="6">
    <source>
        <dbReference type="ARBA" id="ARBA00022816"/>
    </source>
</evidence>
<dbReference type="PROSITE" id="PS51450">
    <property type="entry name" value="LRR"/>
    <property type="match status" value="1"/>
</dbReference>
<evidence type="ECO:0000256" key="1">
    <source>
        <dbReference type="ARBA" id="ARBA00004123"/>
    </source>
</evidence>
<evidence type="ECO:0000256" key="7">
    <source>
        <dbReference type="ARBA" id="ARBA00023242"/>
    </source>
</evidence>
<feature type="domain" description="Nuclear RNA export factor Tap RNA-binding" evidence="8">
    <location>
        <begin position="13"/>
        <end position="84"/>
    </location>
</feature>
<dbReference type="AlphaFoldDB" id="A0A8D1MV35"/>
<dbReference type="InterPro" id="IPR015245">
    <property type="entry name" value="Tap_RNA-bd"/>
</dbReference>
<dbReference type="InterPro" id="IPR032675">
    <property type="entry name" value="LRR_dom_sf"/>
</dbReference>
<keyword evidence="3" id="KW-0813">Transport</keyword>
<dbReference type="FunFam" id="3.80.10.10:FF:000384">
    <property type="entry name" value="Nuclear RNA export factor 1"/>
    <property type="match status" value="1"/>
</dbReference>
<dbReference type="Gene3D" id="3.80.10.10">
    <property type="entry name" value="Ribonuclease Inhibitor"/>
    <property type="match status" value="1"/>
</dbReference>
<dbReference type="Ensembl" id="ENSSSCT00050065531.1">
    <property type="protein sequence ID" value="ENSSSCP00050028223.1"/>
    <property type="gene ID" value="ENSSSCG00050048014.1"/>
</dbReference>
<dbReference type="InterPro" id="IPR001611">
    <property type="entry name" value="Leu-rich_rpt"/>
</dbReference>
<dbReference type="GO" id="GO:0003723">
    <property type="term" value="F:RNA binding"/>
    <property type="evidence" value="ECO:0007669"/>
    <property type="project" value="InterPro"/>
</dbReference>
<dbReference type="GO" id="GO:0005634">
    <property type="term" value="C:nucleus"/>
    <property type="evidence" value="ECO:0007669"/>
    <property type="project" value="UniProtKB-SubCell"/>
</dbReference>
<dbReference type="SUPFAM" id="SSF52058">
    <property type="entry name" value="L domain-like"/>
    <property type="match status" value="1"/>
</dbReference>
<reference evidence="11" key="1">
    <citation type="submission" date="2025-08" db="UniProtKB">
        <authorList>
            <consortium name="Ensembl"/>
        </authorList>
    </citation>
    <scope>IDENTIFICATION</scope>
</reference>
<evidence type="ECO:0000256" key="4">
    <source>
        <dbReference type="ARBA" id="ARBA00022614"/>
    </source>
</evidence>
<evidence type="ECO:0000259" key="8">
    <source>
        <dbReference type="Pfam" id="PF09162"/>
    </source>
</evidence>
<dbReference type="InterPro" id="IPR012677">
    <property type="entry name" value="Nucleotide-bd_a/b_plait_sf"/>
</dbReference>
<dbReference type="Proteomes" id="UP000694571">
    <property type="component" value="Unplaced"/>
</dbReference>
<organism evidence="11 12">
    <name type="scientific">Sus scrofa</name>
    <name type="common">Pig</name>
    <dbReference type="NCBI Taxonomy" id="9823"/>
    <lineage>
        <taxon>Eukaryota</taxon>
        <taxon>Metazoa</taxon>
        <taxon>Chordata</taxon>
        <taxon>Craniata</taxon>
        <taxon>Vertebrata</taxon>
        <taxon>Euteleostomi</taxon>
        <taxon>Mammalia</taxon>
        <taxon>Eutheria</taxon>
        <taxon>Laurasiatheria</taxon>
        <taxon>Artiodactyla</taxon>
        <taxon>Suina</taxon>
        <taxon>Suidae</taxon>
        <taxon>Sus</taxon>
    </lineage>
</organism>
<dbReference type="SUPFAM" id="SSF54427">
    <property type="entry name" value="NTF2-like"/>
    <property type="match status" value="1"/>
</dbReference>
<dbReference type="Gene3D" id="3.30.70.330">
    <property type="match status" value="1"/>
</dbReference>
<proteinExistence type="inferred from homology"/>
<evidence type="ECO:0008006" key="13">
    <source>
        <dbReference type="Google" id="ProtNLM"/>
    </source>
</evidence>
<dbReference type="GO" id="GO:0005737">
    <property type="term" value="C:cytoplasm"/>
    <property type="evidence" value="ECO:0007669"/>
    <property type="project" value="InterPro"/>
</dbReference>
<keyword evidence="5" id="KW-0677">Repeat</keyword>
<dbReference type="PANTHER" id="PTHR10662:SF15">
    <property type="entry name" value="NUCLEAR RNA EXPORT FACTOR 5"/>
    <property type="match status" value="1"/>
</dbReference>
<keyword evidence="6" id="KW-0509">mRNA transport</keyword>
<dbReference type="InterPro" id="IPR032710">
    <property type="entry name" value="NTF2-like_dom_sf"/>
</dbReference>
<feature type="domain" description="NXF1/2/3/5-like leucine-rich repeat" evidence="10">
    <location>
        <begin position="106"/>
        <end position="231"/>
    </location>
</feature>
<evidence type="ECO:0000313" key="12">
    <source>
        <dbReference type="Proteomes" id="UP000694571"/>
    </source>
</evidence>
<comment type="subcellular location">
    <subcellularLocation>
        <location evidence="1">Nucleus</location>
    </subcellularLocation>
</comment>
<dbReference type="GO" id="GO:0006406">
    <property type="term" value="P:mRNA export from nucleus"/>
    <property type="evidence" value="ECO:0007669"/>
    <property type="project" value="InterPro"/>
</dbReference>
<protein>
    <recommendedName>
        <fullName evidence="13">Nuclear RNA export factor Tap RNA-binding domain-containing protein</fullName>
    </recommendedName>
</protein>
<comment type="similarity">
    <text evidence="2">Belongs to the NXF family.</text>
</comment>
<dbReference type="SUPFAM" id="SSF54928">
    <property type="entry name" value="RNA-binding domain, RBD"/>
    <property type="match status" value="1"/>
</dbReference>
<dbReference type="Pfam" id="PF22602">
    <property type="entry name" value="NXF_NTF2"/>
    <property type="match status" value="1"/>
</dbReference>
<evidence type="ECO:0000256" key="3">
    <source>
        <dbReference type="ARBA" id="ARBA00022448"/>
    </source>
</evidence>